<evidence type="ECO:0000313" key="3">
    <source>
        <dbReference type="Proteomes" id="UP000029981"/>
    </source>
</evidence>
<evidence type="ECO:0000256" key="1">
    <source>
        <dbReference type="SAM" id="Phobius"/>
    </source>
</evidence>
<reference evidence="2 3" key="2">
    <citation type="journal article" date="2009" name="PLoS ONE">
        <title>An integrated genetic and cytogenetic map of the cucumber genome.</title>
        <authorList>
            <person name="Ren Y."/>
            <person name="Zhang Z."/>
            <person name="Liu J."/>
            <person name="Staub J.E."/>
            <person name="Han Y."/>
            <person name="Cheng Z."/>
            <person name="Li X."/>
            <person name="Lu J."/>
            <person name="Miao H."/>
            <person name="Kang H."/>
            <person name="Xie B."/>
            <person name="Gu X."/>
            <person name="Wang X."/>
            <person name="Du Y."/>
            <person name="Jin W."/>
            <person name="Huang S."/>
        </authorList>
    </citation>
    <scope>NUCLEOTIDE SEQUENCE [LARGE SCALE GENOMIC DNA]</scope>
    <source>
        <strain evidence="3">cv. 9930</strain>
    </source>
</reference>
<dbReference type="Proteomes" id="UP000029981">
    <property type="component" value="Chromosome 6"/>
</dbReference>
<proteinExistence type="predicted"/>
<protein>
    <submittedName>
        <fullName evidence="2">Uncharacterized protein</fullName>
    </submittedName>
</protein>
<keyword evidence="1" id="KW-1133">Transmembrane helix</keyword>
<gene>
    <name evidence="2" type="ORF">Csa_6G006860</name>
</gene>
<keyword evidence="1" id="KW-0812">Transmembrane</keyword>
<sequence length="71" mass="7596">MTENSPPPLALLLPFSDPHSSHSNSLQSSTTVGGAPLSDDKITLFHWNFPWLTAADLYVIANAVLFSLVSG</sequence>
<reference evidence="2 3" key="4">
    <citation type="journal article" date="2011" name="BMC Genomics">
        <title>RNA-Seq improves annotation of protein-coding genes in the cucumber genome.</title>
        <authorList>
            <person name="Li Z."/>
            <person name="Zhang Z."/>
            <person name="Yan P."/>
            <person name="Huang S."/>
            <person name="Fei Z."/>
            <person name="Lin K."/>
        </authorList>
    </citation>
    <scope>NUCLEOTIDE SEQUENCE [LARGE SCALE GENOMIC DNA]</scope>
    <source>
        <strain evidence="3">cv. 9930</strain>
    </source>
</reference>
<reference evidence="2 3" key="3">
    <citation type="journal article" date="2010" name="BMC Genomics">
        <title>Transcriptome sequencing and comparative analysis of cucumber flowers with different sex types.</title>
        <authorList>
            <person name="Guo S."/>
            <person name="Zheng Y."/>
            <person name="Joung J.G."/>
            <person name="Liu S."/>
            <person name="Zhang Z."/>
            <person name="Crasta O.R."/>
            <person name="Sobral B.W."/>
            <person name="Xu Y."/>
            <person name="Huang S."/>
            <person name="Fei Z."/>
        </authorList>
    </citation>
    <scope>NUCLEOTIDE SEQUENCE [LARGE SCALE GENOMIC DNA]</scope>
    <source>
        <strain evidence="3">cv. 9930</strain>
    </source>
</reference>
<accession>A0A0A0KD38</accession>
<feature type="transmembrane region" description="Helical" evidence="1">
    <location>
        <begin position="50"/>
        <end position="69"/>
    </location>
</feature>
<organism evidence="2 3">
    <name type="scientific">Cucumis sativus</name>
    <name type="common">Cucumber</name>
    <dbReference type="NCBI Taxonomy" id="3659"/>
    <lineage>
        <taxon>Eukaryota</taxon>
        <taxon>Viridiplantae</taxon>
        <taxon>Streptophyta</taxon>
        <taxon>Embryophyta</taxon>
        <taxon>Tracheophyta</taxon>
        <taxon>Spermatophyta</taxon>
        <taxon>Magnoliopsida</taxon>
        <taxon>eudicotyledons</taxon>
        <taxon>Gunneridae</taxon>
        <taxon>Pentapetalae</taxon>
        <taxon>rosids</taxon>
        <taxon>fabids</taxon>
        <taxon>Cucurbitales</taxon>
        <taxon>Cucurbitaceae</taxon>
        <taxon>Benincaseae</taxon>
        <taxon>Cucumis</taxon>
    </lineage>
</organism>
<dbReference type="AlphaFoldDB" id="A0A0A0KD38"/>
<keyword evidence="3" id="KW-1185">Reference proteome</keyword>
<keyword evidence="1" id="KW-0472">Membrane</keyword>
<dbReference type="EMBL" id="CM002927">
    <property type="protein sequence ID" value="KGN45701.1"/>
    <property type="molecule type" value="Genomic_DNA"/>
</dbReference>
<dbReference type="Gramene" id="KGN45701">
    <property type="protein sequence ID" value="KGN45701"/>
    <property type="gene ID" value="Csa_6G006860"/>
</dbReference>
<reference evidence="2 3" key="1">
    <citation type="journal article" date="2009" name="Nat. Genet.">
        <title>The genome of the cucumber, Cucumis sativus L.</title>
        <authorList>
            <person name="Huang S."/>
            <person name="Li R."/>
            <person name="Zhang Z."/>
            <person name="Li L."/>
            <person name="Gu X."/>
            <person name="Fan W."/>
            <person name="Lucas W.J."/>
            <person name="Wang X."/>
            <person name="Xie B."/>
            <person name="Ni P."/>
            <person name="Ren Y."/>
            <person name="Zhu H."/>
            <person name="Li J."/>
            <person name="Lin K."/>
            <person name="Jin W."/>
            <person name="Fei Z."/>
            <person name="Li G."/>
            <person name="Staub J."/>
            <person name="Kilian A."/>
            <person name="van der Vossen E.A."/>
            <person name="Wu Y."/>
            <person name="Guo J."/>
            <person name="He J."/>
            <person name="Jia Z."/>
            <person name="Ren Y."/>
            <person name="Tian G."/>
            <person name="Lu Y."/>
            <person name="Ruan J."/>
            <person name="Qian W."/>
            <person name="Wang M."/>
            <person name="Huang Q."/>
            <person name="Li B."/>
            <person name="Xuan Z."/>
            <person name="Cao J."/>
            <person name="Asan"/>
            <person name="Wu Z."/>
            <person name="Zhang J."/>
            <person name="Cai Q."/>
            <person name="Bai Y."/>
            <person name="Zhao B."/>
            <person name="Han Y."/>
            <person name="Li Y."/>
            <person name="Li X."/>
            <person name="Wang S."/>
            <person name="Shi Q."/>
            <person name="Liu S."/>
            <person name="Cho W.K."/>
            <person name="Kim J.Y."/>
            <person name="Xu Y."/>
            <person name="Heller-Uszynska K."/>
            <person name="Miao H."/>
            <person name="Cheng Z."/>
            <person name="Zhang S."/>
            <person name="Wu J."/>
            <person name="Yang Y."/>
            <person name="Kang H."/>
            <person name="Li M."/>
            <person name="Liang H."/>
            <person name="Ren X."/>
            <person name="Shi Z."/>
            <person name="Wen M."/>
            <person name="Jian M."/>
            <person name="Yang H."/>
            <person name="Zhang G."/>
            <person name="Yang Z."/>
            <person name="Chen R."/>
            <person name="Liu S."/>
            <person name="Li J."/>
            <person name="Ma L."/>
            <person name="Liu H."/>
            <person name="Zhou Y."/>
            <person name="Zhao J."/>
            <person name="Fang X."/>
            <person name="Li G."/>
            <person name="Fang L."/>
            <person name="Li Y."/>
            <person name="Liu D."/>
            <person name="Zheng H."/>
            <person name="Zhang Y."/>
            <person name="Qin N."/>
            <person name="Li Z."/>
            <person name="Yang G."/>
            <person name="Yang S."/>
            <person name="Bolund L."/>
            <person name="Kristiansen K."/>
            <person name="Zheng H."/>
            <person name="Li S."/>
            <person name="Zhang X."/>
            <person name="Yang H."/>
            <person name="Wang J."/>
            <person name="Sun R."/>
            <person name="Zhang B."/>
            <person name="Jiang S."/>
            <person name="Wang J."/>
            <person name="Du Y."/>
            <person name="Li S."/>
        </authorList>
    </citation>
    <scope>NUCLEOTIDE SEQUENCE [LARGE SCALE GENOMIC DNA]</scope>
    <source>
        <strain evidence="3">cv. 9930</strain>
    </source>
</reference>
<evidence type="ECO:0000313" key="2">
    <source>
        <dbReference type="EMBL" id="KGN45701.1"/>
    </source>
</evidence>
<name>A0A0A0KD38_CUCSA</name>